<organism evidence="6 7">
    <name type="scientific">Candidatus Enterococcus murrayae</name>
    <dbReference type="NCBI Taxonomy" id="2815321"/>
    <lineage>
        <taxon>Bacteria</taxon>
        <taxon>Bacillati</taxon>
        <taxon>Bacillota</taxon>
        <taxon>Bacilli</taxon>
        <taxon>Lactobacillales</taxon>
        <taxon>Enterococcaceae</taxon>
        <taxon>Enterococcus</taxon>
    </lineage>
</organism>
<dbReference type="CDD" id="cd00383">
    <property type="entry name" value="trans_reg_C"/>
    <property type="match status" value="1"/>
</dbReference>
<dbReference type="SUPFAM" id="SSF46894">
    <property type="entry name" value="C-terminal effector domain of the bipartite response regulators"/>
    <property type="match status" value="1"/>
</dbReference>
<dbReference type="InterPro" id="IPR036388">
    <property type="entry name" value="WH-like_DNA-bd_sf"/>
</dbReference>
<name>A0ABS3HEX9_9ENTE</name>
<evidence type="ECO:0000256" key="2">
    <source>
        <dbReference type="ARBA" id="ARBA00023125"/>
    </source>
</evidence>
<evidence type="ECO:0000256" key="3">
    <source>
        <dbReference type="ARBA" id="ARBA00023163"/>
    </source>
</evidence>
<dbReference type="InterPro" id="IPR001867">
    <property type="entry name" value="OmpR/PhoB-type_DNA-bd"/>
</dbReference>
<reference evidence="6 7" key="1">
    <citation type="submission" date="2021-03" db="EMBL/GenBank/DDBJ databases">
        <title>Enterococcal diversity collection.</title>
        <authorList>
            <person name="Gilmore M.S."/>
            <person name="Schwartzman J."/>
            <person name="Van Tyne D."/>
            <person name="Martin M."/>
            <person name="Earl A.M."/>
            <person name="Manson A.L."/>
            <person name="Straub T."/>
            <person name="Salamzade R."/>
            <person name="Saavedra J."/>
            <person name="Lebreton F."/>
            <person name="Prichula J."/>
            <person name="Schaufler K."/>
            <person name="Gaca A."/>
            <person name="Sgardioli B."/>
            <person name="Wagenaar J."/>
            <person name="Strong T."/>
        </authorList>
    </citation>
    <scope>NUCLEOTIDE SEQUENCE [LARGE SCALE GENOMIC DNA]</scope>
    <source>
        <strain evidence="6 7">MJM16</strain>
    </source>
</reference>
<feature type="DNA-binding region" description="OmpR/PhoB-type" evidence="4">
    <location>
        <begin position="118"/>
        <end position="219"/>
    </location>
</feature>
<proteinExistence type="predicted"/>
<feature type="domain" description="OmpR/PhoB-type" evidence="5">
    <location>
        <begin position="118"/>
        <end position="219"/>
    </location>
</feature>
<keyword evidence="3" id="KW-0804">Transcription</keyword>
<accession>A0ABS3HEX9</accession>
<evidence type="ECO:0000259" key="5">
    <source>
        <dbReference type="PROSITE" id="PS51755"/>
    </source>
</evidence>
<evidence type="ECO:0000256" key="1">
    <source>
        <dbReference type="ARBA" id="ARBA00023015"/>
    </source>
</evidence>
<sequence length="238" mass="27922">MSQILLFTKNPLNEELFEERLRQLGHEVFTTKELIDRCLLENMNHSFIQVFHYIILSETIANAEVKELVLSLSKYKIPIFRKSDEPIEEDQLKEWKKLGITDWIEAHPSIEELREKLSSYKTRNERKIVFLPRSDEKIALSNIPLSGSELKLFLILYRQQNQTISREEISQKMWNRSKNNSTMSQLSVMIKHLKDKLASRNISGPIIETCWGRGYRLDESVNDQVTVDIVDEVMIGQQ</sequence>
<evidence type="ECO:0000313" key="6">
    <source>
        <dbReference type="EMBL" id="MBO0452022.1"/>
    </source>
</evidence>
<dbReference type="Gene3D" id="1.10.10.10">
    <property type="entry name" value="Winged helix-like DNA-binding domain superfamily/Winged helix DNA-binding domain"/>
    <property type="match status" value="1"/>
</dbReference>
<dbReference type="InterPro" id="IPR016032">
    <property type="entry name" value="Sig_transdc_resp-reg_C-effctor"/>
</dbReference>
<evidence type="ECO:0000256" key="4">
    <source>
        <dbReference type="PROSITE-ProRule" id="PRU01091"/>
    </source>
</evidence>
<protein>
    <submittedName>
        <fullName evidence="6">Helix-turn-helix domain-containing protein</fullName>
    </submittedName>
</protein>
<dbReference type="EMBL" id="JAFLVR010000015">
    <property type="protein sequence ID" value="MBO0452022.1"/>
    <property type="molecule type" value="Genomic_DNA"/>
</dbReference>
<evidence type="ECO:0000313" key="7">
    <source>
        <dbReference type="Proteomes" id="UP000664495"/>
    </source>
</evidence>
<gene>
    <name evidence="6" type="ORF">JZO85_07050</name>
</gene>
<comment type="caution">
    <text evidence="6">The sequence shown here is derived from an EMBL/GenBank/DDBJ whole genome shotgun (WGS) entry which is preliminary data.</text>
</comment>
<dbReference type="Proteomes" id="UP000664495">
    <property type="component" value="Unassembled WGS sequence"/>
</dbReference>
<keyword evidence="7" id="KW-1185">Reference proteome</keyword>
<keyword evidence="1" id="KW-0805">Transcription regulation</keyword>
<dbReference type="RefSeq" id="WP_207107800.1">
    <property type="nucleotide sequence ID" value="NZ_JAFLVR010000015.1"/>
</dbReference>
<dbReference type="PROSITE" id="PS51755">
    <property type="entry name" value="OMPR_PHOB"/>
    <property type="match status" value="1"/>
</dbReference>
<dbReference type="Pfam" id="PF00486">
    <property type="entry name" value="Trans_reg_C"/>
    <property type="match status" value="1"/>
</dbReference>
<dbReference type="SMART" id="SM00862">
    <property type="entry name" value="Trans_reg_C"/>
    <property type="match status" value="1"/>
</dbReference>
<keyword evidence="2 4" id="KW-0238">DNA-binding</keyword>